<name>A0A5M8QFZ9_9MICO</name>
<evidence type="ECO:0000313" key="3">
    <source>
        <dbReference type="EMBL" id="KAA6434965.1"/>
    </source>
</evidence>
<gene>
    <name evidence="3" type="ORF">FQ330_04155</name>
</gene>
<organism evidence="3 4">
    <name type="scientific">Agrococcus sediminis</name>
    <dbReference type="NCBI Taxonomy" id="2599924"/>
    <lineage>
        <taxon>Bacteria</taxon>
        <taxon>Bacillati</taxon>
        <taxon>Actinomycetota</taxon>
        <taxon>Actinomycetes</taxon>
        <taxon>Micrococcales</taxon>
        <taxon>Microbacteriaceae</taxon>
        <taxon>Agrococcus</taxon>
    </lineage>
</organism>
<keyword evidence="2" id="KW-0732">Signal</keyword>
<evidence type="ECO:0008006" key="5">
    <source>
        <dbReference type="Google" id="ProtNLM"/>
    </source>
</evidence>
<evidence type="ECO:0000313" key="4">
    <source>
        <dbReference type="Proteomes" id="UP000323221"/>
    </source>
</evidence>
<dbReference type="EMBL" id="VOIR01000012">
    <property type="protein sequence ID" value="KAA6434965.1"/>
    <property type="molecule type" value="Genomic_DNA"/>
</dbReference>
<feature type="signal peptide" evidence="2">
    <location>
        <begin position="1"/>
        <end position="31"/>
    </location>
</feature>
<feature type="region of interest" description="Disordered" evidence="1">
    <location>
        <begin position="29"/>
        <end position="65"/>
    </location>
</feature>
<dbReference type="RefSeq" id="WP_146355521.1">
    <property type="nucleotide sequence ID" value="NZ_VOIR01000012.1"/>
</dbReference>
<reference evidence="3 4" key="1">
    <citation type="submission" date="2019-08" db="EMBL/GenBank/DDBJ databases">
        <title>Agrococcus lahaulensis sp. nov., isolated from a cold desert of the Indian Himalayas.</title>
        <authorList>
            <person name="Qu J.H."/>
        </authorList>
    </citation>
    <scope>NUCLEOTIDE SEQUENCE [LARGE SCALE GENOMIC DNA]</scope>
    <source>
        <strain evidence="3 4">NS18</strain>
    </source>
</reference>
<dbReference type="PROSITE" id="PS51257">
    <property type="entry name" value="PROKAR_LIPOPROTEIN"/>
    <property type="match status" value="1"/>
</dbReference>
<dbReference type="OrthoDB" id="5117697at2"/>
<feature type="chain" id="PRO_5024381933" description="DUF4352 domain-containing protein" evidence="2">
    <location>
        <begin position="32"/>
        <end position="194"/>
    </location>
</feature>
<protein>
    <recommendedName>
        <fullName evidence="5">DUF4352 domain-containing protein</fullName>
    </recommendedName>
</protein>
<feature type="compositionally biased region" description="Low complexity" evidence="1">
    <location>
        <begin position="37"/>
        <end position="65"/>
    </location>
</feature>
<dbReference type="AlphaFoldDB" id="A0A5M8QFZ9"/>
<dbReference type="Proteomes" id="UP000323221">
    <property type="component" value="Unassembled WGS sequence"/>
</dbReference>
<evidence type="ECO:0000256" key="2">
    <source>
        <dbReference type="SAM" id="SignalP"/>
    </source>
</evidence>
<accession>A0A5M8QFZ9</accession>
<comment type="caution">
    <text evidence="3">The sequence shown here is derived from an EMBL/GenBank/DDBJ whole genome shotgun (WGS) entry which is preliminary data.</text>
</comment>
<evidence type="ECO:0000256" key="1">
    <source>
        <dbReference type="SAM" id="MobiDB-lite"/>
    </source>
</evidence>
<sequence>MTPSLRRPALALLVGAAAAMLTVGCVPQPPAAPPQPTETQAQPVPSEAPAATETAAPSDTAAPAEGPYEITAEGQDGSVWSFEVTDIAVVETDAAGDAAEPGKQLVEVLVSGEMLEGAEPDFFHAFHIYIVDDATGSQYGLSSASNYYAEGDLFTTGTEPSFVDGVGIFHIPDTVELNHVRVTTDQGGVWDFTG</sequence>
<proteinExistence type="predicted"/>
<keyword evidence="4" id="KW-1185">Reference proteome</keyword>